<comment type="caution">
    <text evidence="2">The sequence shown here is derived from an EMBL/GenBank/DDBJ whole genome shotgun (WGS) entry which is preliminary data.</text>
</comment>
<evidence type="ECO:0000256" key="1">
    <source>
        <dbReference type="SAM" id="MobiDB-lite"/>
    </source>
</evidence>
<proteinExistence type="predicted"/>
<reference evidence="2" key="1">
    <citation type="journal article" date="2023" name="Mol. Biol. Evol.">
        <title>Third-Generation Sequencing Reveals the Adaptive Role of the Epigenome in Three Deep-Sea Polychaetes.</title>
        <authorList>
            <person name="Perez M."/>
            <person name="Aroh O."/>
            <person name="Sun Y."/>
            <person name="Lan Y."/>
            <person name="Juniper S.K."/>
            <person name="Young C.R."/>
            <person name="Angers B."/>
            <person name="Qian P.Y."/>
        </authorList>
    </citation>
    <scope>NUCLEOTIDE SEQUENCE</scope>
    <source>
        <strain evidence="2">P08H-3</strain>
    </source>
</reference>
<accession>A0AAD9K177</accession>
<dbReference type="EMBL" id="JAODUP010000086">
    <property type="protein sequence ID" value="KAK2163069.1"/>
    <property type="molecule type" value="Genomic_DNA"/>
</dbReference>
<gene>
    <name evidence="2" type="ORF">LSH36_86g03006</name>
</gene>
<feature type="region of interest" description="Disordered" evidence="1">
    <location>
        <begin position="218"/>
        <end position="249"/>
    </location>
</feature>
<organism evidence="2 3">
    <name type="scientific">Paralvinella palmiformis</name>
    <dbReference type="NCBI Taxonomy" id="53620"/>
    <lineage>
        <taxon>Eukaryota</taxon>
        <taxon>Metazoa</taxon>
        <taxon>Spiralia</taxon>
        <taxon>Lophotrochozoa</taxon>
        <taxon>Annelida</taxon>
        <taxon>Polychaeta</taxon>
        <taxon>Sedentaria</taxon>
        <taxon>Canalipalpata</taxon>
        <taxon>Terebellida</taxon>
        <taxon>Terebelliformia</taxon>
        <taxon>Alvinellidae</taxon>
        <taxon>Paralvinella</taxon>
    </lineage>
</organism>
<feature type="compositionally biased region" description="Basic residues" evidence="1">
    <location>
        <begin position="325"/>
        <end position="336"/>
    </location>
</feature>
<feature type="region of interest" description="Disordered" evidence="1">
    <location>
        <begin position="322"/>
        <end position="362"/>
    </location>
</feature>
<dbReference type="Proteomes" id="UP001208570">
    <property type="component" value="Unassembled WGS sequence"/>
</dbReference>
<protein>
    <submittedName>
        <fullName evidence="2">Uncharacterized protein</fullName>
    </submittedName>
</protein>
<sequence>MHSSRRKDDIETKARLSAFKAKRRNDYEDRLLSLHLQQLHNQTVNSLAEHWKSTMEVVNIFKGCHRTSGTSPLGIIPEDNGIRGCVNDVPGRTTPWTYFGRFSIDSWYKPEEERFKRPQTVGSCFRTAKRDKPRPNTAPELNSCDTGANKCSVLQESLRKKDLKRDQSDQTRRTQVIQIQAKAMTMTRSKFLDLENVGPMYNRNLAAVLKKRPDMRDCEHSQLNFPDSENPKETRRDNNLDVRVGPSYRGLHPTSEEAWDLNCMRNHMQVYGISSNRSEKLTNSDKKAETIESSAAVQKMKIRKKLAELSEEYPADEHRQIGVHWTRRRRSPKRPKSHPDLREVPKPGDTDTKREQERKDSKEYADMISRLTRQPLTHSKSFKASKFYIRPQERYKMEQQFLMKRYFLLQRQMNKNHDVEASILAKAQTAIVVMPNSSKSARLKMLAALTEQNTTQKKTKCRYDDVEAMRNKVQAFLDSVAEFVKRTMPEESHIAIPSQEEPVNVPKLTGPD</sequence>
<keyword evidence="3" id="KW-1185">Reference proteome</keyword>
<evidence type="ECO:0000313" key="2">
    <source>
        <dbReference type="EMBL" id="KAK2163069.1"/>
    </source>
</evidence>
<dbReference type="AlphaFoldDB" id="A0AAD9K177"/>
<feature type="compositionally biased region" description="Basic and acidic residues" evidence="1">
    <location>
        <begin position="229"/>
        <end position="240"/>
    </location>
</feature>
<feature type="compositionally biased region" description="Basic and acidic residues" evidence="1">
    <location>
        <begin position="337"/>
        <end position="362"/>
    </location>
</feature>
<evidence type="ECO:0000313" key="3">
    <source>
        <dbReference type="Proteomes" id="UP001208570"/>
    </source>
</evidence>
<feature type="region of interest" description="Disordered" evidence="1">
    <location>
        <begin position="492"/>
        <end position="512"/>
    </location>
</feature>
<name>A0AAD9K177_9ANNE</name>